<feature type="compositionally biased region" description="Polar residues" evidence="1">
    <location>
        <begin position="201"/>
        <end position="210"/>
    </location>
</feature>
<organism evidence="2 3">
    <name type="scientific">Paraconiothyrium brasiliense</name>
    <dbReference type="NCBI Taxonomy" id="300254"/>
    <lineage>
        <taxon>Eukaryota</taxon>
        <taxon>Fungi</taxon>
        <taxon>Dikarya</taxon>
        <taxon>Ascomycota</taxon>
        <taxon>Pezizomycotina</taxon>
        <taxon>Dothideomycetes</taxon>
        <taxon>Pleosporomycetidae</taxon>
        <taxon>Pleosporales</taxon>
        <taxon>Massarineae</taxon>
        <taxon>Didymosphaeriaceae</taxon>
        <taxon>Paraconiothyrium</taxon>
    </lineage>
</organism>
<sequence>MPLSAEEIMTYFPMHLKWYPIAVRLHSHGWTASNICHYIYWSRELKQKSTLERTRVQHMLARAGDHYKEKNPGTFKPEAIPANPSLTERTATSRLSPAAIHNYYLVDLAEGVKHHPEDRGRLGLTHAIEHACANGNNTVLLSQAHEYVVEHALFDITAEYDCNVEDLPARQRVHTKVSAYFSNLFGVSGASRGQRKVKETNAGNFSFTETSEGDETNAKTSEDMDANKRPLELSSREDPGSGTQDGADSGKNNNSYEEE</sequence>
<keyword evidence="3" id="KW-1185">Reference proteome</keyword>
<evidence type="ECO:0000256" key="1">
    <source>
        <dbReference type="SAM" id="MobiDB-lite"/>
    </source>
</evidence>
<gene>
    <name evidence="2" type="ORF">SLS60_002958</name>
</gene>
<protein>
    <submittedName>
        <fullName evidence="2">Uncharacterized protein</fullName>
    </submittedName>
</protein>
<comment type="caution">
    <text evidence="2">The sequence shown here is derived from an EMBL/GenBank/DDBJ whole genome shotgun (WGS) entry which is preliminary data.</text>
</comment>
<dbReference type="EMBL" id="JAKJXO020000003">
    <property type="protein sequence ID" value="KAL1608019.1"/>
    <property type="molecule type" value="Genomic_DNA"/>
</dbReference>
<name>A0ABR3RUA2_9PLEO</name>
<evidence type="ECO:0000313" key="2">
    <source>
        <dbReference type="EMBL" id="KAL1608019.1"/>
    </source>
</evidence>
<evidence type="ECO:0000313" key="3">
    <source>
        <dbReference type="Proteomes" id="UP001521785"/>
    </source>
</evidence>
<feature type="compositionally biased region" description="Polar residues" evidence="1">
    <location>
        <begin position="241"/>
        <end position="259"/>
    </location>
</feature>
<accession>A0ABR3RUA2</accession>
<proteinExistence type="predicted"/>
<feature type="region of interest" description="Disordered" evidence="1">
    <location>
        <begin position="192"/>
        <end position="259"/>
    </location>
</feature>
<reference evidence="2 3" key="1">
    <citation type="submission" date="2024-02" db="EMBL/GenBank/DDBJ databases">
        <title>De novo assembly and annotation of 12 fungi associated with fruit tree decline syndrome in Ontario, Canada.</title>
        <authorList>
            <person name="Sulman M."/>
            <person name="Ellouze W."/>
            <person name="Ilyukhin E."/>
        </authorList>
    </citation>
    <scope>NUCLEOTIDE SEQUENCE [LARGE SCALE GENOMIC DNA]</scope>
    <source>
        <strain evidence="2 3">M42-189</strain>
    </source>
</reference>
<feature type="compositionally biased region" description="Basic and acidic residues" evidence="1">
    <location>
        <begin position="216"/>
        <end position="239"/>
    </location>
</feature>
<dbReference type="Proteomes" id="UP001521785">
    <property type="component" value="Unassembled WGS sequence"/>
</dbReference>